<dbReference type="InterPro" id="IPR022764">
    <property type="entry name" value="Peptidase_S54_rhomboid_dom"/>
</dbReference>
<keyword evidence="3 7" id="KW-0812">Transmembrane</keyword>
<accession>A0A8J6QS14</accession>
<comment type="similarity">
    <text evidence="2">Belongs to the peptidase S54 family.</text>
</comment>
<sequence length="244" mass="27161">MNQPSRHLFFLKNSLRGRSLVQILIYTNLALFTLVVLHGTILGLGMQVMFRPPTNLLVYWGGQYWPLVLEGGQWWRAITYAFTHGGLIHLGFNMMVLYQVGPLLEQEIGWNRFLSVYMVTALAATVAGLFWHPQVVTVGASGAIFGLIGFSVSYYHRIGGHIGIQRRNFMFQWAVMAFVFGIIIGADNAAHLGGLLSGAAIGWWMPISIRGVRQTDRLFHISGLIFAAATVISILCIPLSWLAR</sequence>
<protein>
    <submittedName>
        <fullName evidence="9">Rhomboid family intramembrane serine protease</fullName>
    </submittedName>
</protein>
<dbReference type="PANTHER" id="PTHR43731:SF14">
    <property type="entry name" value="PRESENILIN-ASSOCIATED RHOMBOID-LIKE PROTEIN, MITOCHONDRIAL"/>
    <property type="match status" value="1"/>
</dbReference>
<dbReference type="SUPFAM" id="SSF144091">
    <property type="entry name" value="Rhomboid-like"/>
    <property type="match status" value="1"/>
</dbReference>
<evidence type="ECO:0000256" key="2">
    <source>
        <dbReference type="ARBA" id="ARBA00009045"/>
    </source>
</evidence>
<dbReference type="PANTHER" id="PTHR43731">
    <property type="entry name" value="RHOMBOID PROTEASE"/>
    <property type="match status" value="1"/>
</dbReference>
<dbReference type="GO" id="GO:0004252">
    <property type="term" value="F:serine-type endopeptidase activity"/>
    <property type="evidence" value="ECO:0007669"/>
    <property type="project" value="InterPro"/>
</dbReference>
<dbReference type="InterPro" id="IPR050925">
    <property type="entry name" value="Rhomboid_protease_S54"/>
</dbReference>
<proteinExistence type="inferred from homology"/>
<evidence type="ECO:0000256" key="4">
    <source>
        <dbReference type="ARBA" id="ARBA00022801"/>
    </source>
</evidence>
<feature type="transmembrane region" description="Helical" evidence="7">
    <location>
        <begin position="20"/>
        <end position="50"/>
    </location>
</feature>
<dbReference type="Gene3D" id="1.20.1540.10">
    <property type="entry name" value="Rhomboid-like"/>
    <property type="match status" value="1"/>
</dbReference>
<evidence type="ECO:0000313" key="9">
    <source>
        <dbReference type="EMBL" id="MBD1401378.1"/>
    </source>
</evidence>
<comment type="caution">
    <text evidence="9">The sequence shown here is derived from an EMBL/GenBank/DDBJ whole genome shotgun (WGS) entry which is preliminary data.</text>
</comment>
<feature type="transmembrane region" description="Helical" evidence="7">
    <location>
        <begin position="137"/>
        <end position="156"/>
    </location>
</feature>
<feature type="transmembrane region" description="Helical" evidence="7">
    <location>
        <begin position="221"/>
        <end position="243"/>
    </location>
</feature>
<keyword evidence="4" id="KW-0378">Hydrolase</keyword>
<gene>
    <name evidence="9" type="ORF">ICT70_11905</name>
</gene>
<evidence type="ECO:0000256" key="1">
    <source>
        <dbReference type="ARBA" id="ARBA00004141"/>
    </source>
</evidence>
<reference evidence="9" key="1">
    <citation type="submission" date="2020-09" db="EMBL/GenBank/DDBJ databases">
        <title>Pelobacter alkaliphilus sp. nov., a novel anaerobic arsenate-reducing bacterium from terrestrial mud volcano.</title>
        <authorList>
            <person name="Khomyakova M.A."/>
            <person name="Merkel A.Y."/>
            <person name="Slobodkin A.I."/>
        </authorList>
    </citation>
    <scope>NUCLEOTIDE SEQUENCE</scope>
    <source>
        <strain evidence="9">M08fum</strain>
    </source>
</reference>
<dbReference type="RefSeq" id="WP_191156938.1">
    <property type="nucleotide sequence ID" value="NZ_JACWUN010000014.1"/>
</dbReference>
<keyword evidence="9" id="KW-0645">Protease</keyword>
<feature type="transmembrane region" description="Helical" evidence="7">
    <location>
        <begin position="168"/>
        <end position="186"/>
    </location>
</feature>
<keyword evidence="10" id="KW-1185">Reference proteome</keyword>
<keyword evidence="6 7" id="KW-0472">Membrane</keyword>
<feature type="domain" description="Peptidase S54 rhomboid" evidence="8">
    <location>
        <begin position="72"/>
        <end position="204"/>
    </location>
</feature>
<name>A0A8J6QS14_9BACT</name>
<evidence type="ECO:0000259" key="8">
    <source>
        <dbReference type="Pfam" id="PF01694"/>
    </source>
</evidence>
<comment type="subcellular location">
    <subcellularLocation>
        <location evidence="1">Membrane</location>
        <topology evidence="1">Multi-pass membrane protein</topology>
    </subcellularLocation>
</comment>
<dbReference type="GO" id="GO:0016020">
    <property type="term" value="C:membrane"/>
    <property type="evidence" value="ECO:0007669"/>
    <property type="project" value="UniProtKB-SubCell"/>
</dbReference>
<keyword evidence="5 7" id="KW-1133">Transmembrane helix</keyword>
<dbReference type="AlphaFoldDB" id="A0A8J6QS14"/>
<evidence type="ECO:0000256" key="6">
    <source>
        <dbReference type="ARBA" id="ARBA00023136"/>
    </source>
</evidence>
<dbReference type="Pfam" id="PF01694">
    <property type="entry name" value="Rhomboid"/>
    <property type="match status" value="1"/>
</dbReference>
<evidence type="ECO:0000313" key="10">
    <source>
        <dbReference type="Proteomes" id="UP000632828"/>
    </source>
</evidence>
<dbReference type="InterPro" id="IPR035952">
    <property type="entry name" value="Rhomboid-like_sf"/>
</dbReference>
<dbReference type="Proteomes" id="UP000632828">
    <property type="component" value="Unassembled WGS sequence"/>
</dbReference>
<feature type="transmembrane region" description="Helical" evidence="7">
    <location>
        <begin position="110"/>
        <end position="131"/>
    </location>
</feature>
<dbReference type="EMBL" id="JACWUN010000014">
    <property type="protein sequence ID" value="MBD1401378.1"/>
    <property type="molecule type" value="Genomic_DNA"/>
</dbReference>
<feature type="transmembrane region" description="Helical" evidence="7">
    <location>
        <begin position="74"/>
        <end position="98"/>
    </location>
</feature>
<evidence type="ECO:0000256" key="7">
    <source>
        <dbReference type="SAM" id="Phobius"/>
    </source>
</evidence>
<dbReference type="GO" id="GO:0006508">
    <property type="term" value="P:proteolysis"/>
    <property type="evidence" value="ECO:0007669"/>
    <property type="project" value="UniProtKB-KW"/>
</dbReference>
<feature type="transmembrane region" description="Helical" evidence="7">
    <location>
        <begin position="192"/>
        <end position="209"/>
    </location>
</feature>
<evidence type="ECO:0000256" key="3">
    <source>
        <dbReference type="ARBA" id="ARBA00022692"/>
    </source>
</evidence>
<evidence type="ECO:0000256" key="5">
    <source>
        <dbReference type="ARBA" id="ARBA00022989"/>
    </source>
</evidence>
<organism evidence="9 10">
    <name type="scientific">Pelovirga terrestris</name>
    <dbReference type="NCBI Taxonomy" id="2771352"/>
    <lineage>
        <taxon>Bacteria</taxon>
        <taxon>Pseudomonadati</taxon>
        <taxon>Thermodesulfobacteriota</taxon>
        <taxon>Desulfuromonadia</taxon>
        <taxon>Geobacterales</taxon>
        <taxon>Geobacteraceae</taxon>
        <taxon>Pelovirga</taxon>
    </lineage>
</organism>